<evidence type="ECO:0000256" key="1">
    <source>
        <dbReference type="ARBA" id="ARBA00004141"/>
    </source>
</evidence>
<dbReference type="GO" id="GO:0016020">
    <property type="term" value="C:membrane"/>
    <property type="evidence" value="ECO:0007669"/>
    <property type="project" value="UniProtKB-SubCell"/>
</dbReference>
<reference evidence="9" key="2">
    <citation type="submission" date="2022-10" db="EMBL/GenBank/DDBJ databases">
        <authorList>
            <consortium name="ENA_rothamsted_submissions"/>
            <consortium name="culmorum"/>
            <person name="King R."/>
        </authorList>
    </citation>
    <scope>NUCLEOTIDE SEQUENCE</scope>
</reference>
<feature type="transmembrane region" description="Helical" evidence="7">
    <location>
        <begin position="300"/>
        <end position="320"/>
    </location>
</feature>
<feature type="transmembrane region" description="Helical" evidence="7">
    <location>
        <begin position="1340"/>
        <end position="1361"/>
    </location>
</feature>
<dbReference type="InterPro" id="IPR003439">
    <property type="entry name" value="ABC_transporter-like_ATP-bd"/>
</dbReference>
<feature type="domain" description="ABC transporter" evidence="8">
    <location>
        <begin position="565"/>
        <end position="801"/>
    </location>
</feature>
<dbReference type="PROSITE" id="PS50893">
    <property type="entry name" value="ABC_TRANSPORTER_2"/>
    <property type="match status" value="2"/>
</dbReference>
<comment type="subcellular location">
    <subcellularLocation>
        <location evidence="1">Membrane</location>
        <topology evidence="1">Multi-pass membrane protein</topology>
    </subcellularLocation>
</comment>
<keyword evidence="6 7" id="KW-0472">Membrane</keyword>
<keyword evidence="3" id="KW-0547">Nucleotide-binding</keyword>
<feature type="transmembrane region" description="Helical" evidence="7">
    <location>
        <begin position="1292"/>
        <end position="1314"/>
    </location>
</feature>
<dbReference type="InterPro" id="IPR013525">
    <property type="entry name" value="ABC2_TM"/>
</dbReference>
<dbReference type="SMART" id="SM00382">
    <property type="entry name" value="AAA"/>
    <property type="match status" value="2"/>
</dbReference>
<feature type="transmembrane region" description="Helical" evidence="7">
    <location>
        <begin position="1146"/>
        <end position="1172"/>
    </location>
</feature>
<protein>
    <recommendedName>
        <fullName evidence="8">ABC transporter domain-containing protein</fullName>
    </recommendedName>
</protein>
<dbReference type="PANTHER" id="PTHR19229">
    <property type="entry name" value="ATP-BINDING CASSETTE TRANSPORTER SUBFAMILY A ABCA"/>
    <property type="match status" value="1"/>
</dbReference>
<dbReference type="Gene3D" id="3.40.50.300">
    <property type="entry name" value="P-loop containing nucleotide triphosphate hydrolases"/>
    <property type="match status" value="2"/>
</dbReference>
<proteinExistence type="predicted"/>
<dbReference type="GO" id="GO:0005524">
    <property type="term" value="F:ATP binding"/>
    <property type="evidence" value="ECO:0007669"/>
    <property type="project" value="UniProtKB-KW"/>
</dbReference>
<feature type="transmembrane region" description="Helical" evidence="7">
    <location>
        <begin position="76"/>
        <end position="96"/>
    </location>
</feature>
<dbReference type="InterPro" id="IPR056264">
    <property type="entry name" value="R2_ABCA1-4-like"/>
</dbReference>
<evidence type="ECO:0000256" key="6">
    <source>
        <dbReference type="ARBA" id="ARBA00023136"/>
    </source>
</evidence>
<dbReference type="SUPFAM" id="SSF52540">
    <property type="entry name" value="P-loop containing nucleoside triphosphate hydrolases"/>
    <property type="match status" value="2"/>
</dbReference>
<dbReference type="EMBL" id="OU896717">
    <property type="protein sequence ID" value="CAG9814922.1"/>
    <property type="molecule type" value="Genomic_DNA"/>
</dbReference>
<dbReference type="Pfam" id="PF23321">
    <property type="entry name" value="R1_ABCA1"/>
    <property type="match status" value="1"/>
</dbReference>
<dbReference type="Pfam" id="PF00005">
    <property type="entry name" value="ABC_tran"/>
    <property type="match status" value="2"/>
</dbReference>
<dbReference type="InterPro" id="IPR017871">
    <property type="entry name" value="ABC_transporter-like_CS"/>
</dbReference>
<dbReference type="CDD" id="cd03263">
    <property type="entry name" value="ABC_subfamily_A"/>
    <property type="match status" value="2"/>
</dbReference>
<dbReference type="PROSITE" id="PS00211">
    <property type="entry name" value="ABC_TRANSPORTER_1"/>
    <property type="match status" value="1"/>
</dbReference>
<dbReference type="InterPro" id="IPR003593">
    <property type="entry name" value="AAA+_ATPase"/>
</dbReference>
<reference evidence="9" key="1">
    <citation type="submission" date="2022-01" db="EMBL/GenBank/DDBJ databases">
        <authorList>
            <person name="King R."/>
        </authorList>
    </citation>
    <scope>NUCLEOTIDE SEQUENCE</scope>
</reference>
<feature type="transmembrane region" description="Helical" evidence="7">
    <location>
        <begin position="476"/>
        <end position="497"/>
    </location>
</feature>
<feature type="domain" description="ABC transporter" evidence="8">
    <location>
        <begin position="1424"/>
        <end position="1672"/>
    </location>
</feature>
<dbReference type="GO" id="GO:0140359">
    <property type="term" value="F:ABC-type transporter activity"/>
    <property type="evidence" value="ECO:0007669"/>
    <property type="project" value="InterPro"/>
</dbReference>
<organism evidence="9 10">
    <name type="scientific">Phaedon cochleariae</name>
    <name type="common">Mustard beetle</name>
    <dbReference type="NCBI Taxonomy" id="80249"/>
    <lineage>
        <taxon>Eukaryota</taxon>
        <taxon>Metazoa</taxon>
        <taxon>Ecdysozoa</taxon>
        <taxon>Arthropoda</taxon>
        <taxon>Hexapoda</taxon>
        <taxon>Insecta</taxon>
        <taxon>Pterygota</taxon>
        <taxon>Neoptera</taxon>
        <taxon>Endopterygota</taxon>
        <taxon>Coleoptera</taxon>
        <taxon>Polyphaga</taxon>
        <taxon>Cucujiformia</taxon>
        <taxon>Chrysomeloidea</taxon>
        <taxon>Chrysomelidae</taxon>
        <taxon>Chrysomelinae</taxon>
        <taxon>Chrysomelini</taxon>
        <taxon>Phaedon</taxon>
    </lineage>
</organism>
<evidence type="ECO:0000256" key="7">
    <source>
        <dbReference type="SAM" id="Phobius"/>
    </source>
</evidence>
<accession>A0A9N9SA95</accession>
<feature type="transmembrane region" description="Helical" evidence="7">
    <location>
        <begin position="1266"/>
        <end position="1285"/>
    </location>
</feature>
<dbReference type="Proteomes" id="UP001153737">
    <property type="component" value="Chromosome 11"/>
</dbReference>
<keyword evidence="10" id="KW-1185">Reference proteome</keyword>
<feature type="transmembrane region" description="Helical" evidence="7">
    <location>
        <begin position="340"/>
        <end position="367"/>
    </location>
</feature>
<dbReference type="InterPro" id="IPR027417">
    <property type="entry name" value="P-loop_NTPase"/>
</dbReference>
<evidence type="ECO:0000313" key="10">
    <source>
        <dbReference type="Proteomes" id="UP001153737"/>
    </source>
</evidence>
<feature type="transmembrane region" description="Helical" evidence="7">
    <location>
        <begin position="433"/>
        <end position="455"/>
    </location>
</feature>
<dbReference type="GO" id="GO:0005319">
    <property type="term" value="F:lipid transporter activity"/>
    <property type="evidence" value="ECO:0007669"/>
    <property type="project" value="TreeGrafter"/>
</dbReference>
<evidence type="ECO:0000256" key="3">
    <source>
        <dbReference type="ARBA" id="ARBA00022741"/>
    </source>
</evidence>
<feature type="transmembrane region" description="Helical" evidence="7">
    <location>
        <begin position="408"/>
        <end position="427"/>
    </location>
</feature>
<feature type="transmembrane region" description="Helical" evidence="7">
    <location>
        <begin position="1192"/>
        <end position="1217"/>
    </location>
</feature>
<keyword evidence="4" id="KW-0067">ATP-binding</keyword>
<keyword evidence="5 7" id="KW-1133">Transmembrane helix</keyword>
<dbReference type="GO" id="GO:0016887">
    <property type="term" value="F:ATP hydrolysis activity"/>
    <property type="evidence" value="ECO:0007669"/>
    <property type="project" value="InterPro"/>
</dbReference>
<evidence type="ECO:0000259" key="8">
    <source>
        <dbReference type="PROSITE" id="PS50893"/>
    </source>
</evidence>
<dbReference type="InterPro" id="IPR026082">
    <property type="entry name" value="ABCA"/>
</dbReference>
<dbReference type="FunFam" id="3.40.50.300:FF:002097">
    <property type="entry name" value="ATP-binding cassette sub-family A member"/>
    <property type="match status" value="1"/>
</dbReference>
<evidence type="ECO:0000256" key="5">
    <source>
        <dbReference type="ARBA" id="ARBA00022989"/>
    </source>
</evidence>
<dbReference type="Pfam" id="PF12698">
    <property type="entry name" value="ABC2_membrane_3"/>
    <property type="match status" value="2"/>
</dbReference>
<sequence>MDRWAGQVAIVTGVSSGIGASIVDKLLDHNIKVDAVRDYNHLCTMSNKQHSIYLSQLKAMLKRNILLKKREKRKTIAEVLLPLYSLAILIIIKIMFPNPNLPKIDTPRGEAELLANFGELPSPTVAIVPNSTEILDFLDNIDILWNLSKPKSSEIKWVIFSTEEDLIAAYWRRSKDIPIAVLFDNPNPITGPLRYEIRTNPSVHGIPTTTSLYSSPLTCRDTKRKWYSSYAGVIPAIEGGDSCPVNQYYFSGFLALQTLLDYTKMRMDNNVNLTVPQILLEMFPKGAHTGNWMVIIRTVIPIYMVMALSQFITYLLILIVGEKENKIKEGMKIMGLRDSVFWLSWFIIYGIFVIFLTIICCVLLFTLKVFVNTSFLLIFTLVLLYCLTIIMFGFMITPFFDKSRTAGVLGNFAVTIMSLFYYIQVFLHDSNPLALWFLSLISPSGFALAMDNALVMDLSGDGVNFNNLWSGSGMPFGGSLIMLAFDLLLYGFLAYYLDSVIPGEYGVKQSPFFCFKPSFWCAMKDIHKVPSVSTNIDGSHHSLNNYDGTLDVEPVPREMRGREAIKIVDLYKSFHNCRKPEMKAINGINLTIYEGHITAILGHNGAGKTTLFNILTGLTAPTAGTALIFGHDVRDPKEMDEIRRMTGVCPQHDILFDNLSPKEHLEFFAAVKGIHSSDVEFEVMKTLRDIDLTDKANAPAKHLSGGQKRKLSVGIAVIGDPKIIILDEPTAGVDPYSRRHMWSVLQNRRHGRVILLTTHFMDEADILADRKAVVSKGNIRCCGSSLFLKNKFGIGYHLTLVLEGICKEQAINRLVKTHVSKAEKARRHGRELSFILPHNAVEKFASLFSAIEQEINNKTSKLGISSYGVSMTTLEEVFLHLERDEEPVDTVDNLSKRIVRNRALSRSLSLQSKSTSYQSLQNESHNSCSGDGTDTIDTTQMGGLEIISETKSPIIGIGLEKIECRSNCLQSFAALLRLRILRLIRDLQKLYFVILLPLAIATLGLYFNSTQRVPTKMHPLALNSSTYGETSIAVLNEQEVDLYSFYTNLNMLGVTSLTSYDGNFSSLLYAEPHMAALVIDEFQYLKYSITVLYNDTQQHSLPIIINTINNAIYRLINIEGHNDTNWSPITVRAQSFLQITEPDFNFGSYTATFTMGMIFALLPISFAIDMVYDREIKAKNQLRVNGLSFSMYFVTYFIVLAAVMVFICVALVIIMLLFKTTSLTSWPALTTLGVLLFLYCPSSILFSTCVSYVFDKTDNAQSILPNIATLYGCIPFVLVSISGVVSGGKTAFILHVIFSLFNSLYLPYGIIYYVQKVDVMCKPYFGCTQLTLSHYLTDEIIVMFVSVLLHIPIWYFLLLVIDVKKSGGKLKDIFKMSKTNRKPPEKDADDDMNYIGEYEDQDVKAERQKVMNLMQCHIAHPPVVMVENLHKEYVKRDSGLCECGKSGKESETSKVAINSLSLAVDAGEVFGLLGHNGAGKTTTMKIITAEEAPTGGRVKIGGECITSNVNSAFQLLGYCPQHDALWKNITVREHLQCYAAIRGVPSRHIPGIIDKYLDGLQIREHADKQTQHCSGGTRRKLSFAMAMVGSPKVVLLDEPSTGMDPRSKRFLWDTILASFQGSRGAILTTHSMEEADALCSRVGIMVKGELRCLGSTQHLKNLYGAGYTLEMKLGGEDTTPTSEHCDRHSRLREFVFSLFPDATYVESFADRLVFSVPQHSVPSLANCFLQLEKAKTELDIEEYSFSQTTLEQVFLKFAHEDEVNAE</sequence>
<gene>
    <name evidence="9" type="ORF">PHAECO_LOCUS2338</name>
</gene>
<dbReference type="PANTHER" id="PTHR19229:SF209">
    <property type="entry name" value="ATP-BINDING CASSETTE SUB-FAMILY A MEMBER 5 ISOFORM X1"/>
    <property type="match status" value="1"/>
</dbReference>
<feature type="transmembrane region" description="Helical" evidence="7">
    <location>
        <begin position="1229"/>
        <end position="1254"/>
    </location>
</feature>
<evidence type="ECO:0000256" key="2">
    <source>
        <dbReference type="ARBA" id="ARBA00022692"/>
    </source>
</evidence>
<evidence type="ECO:0000313" key="9">
    <source>
        <dbReference type="EMBL" id="CAG9814922.1"/>
    </source>
</evidence>
<keyword evidence="2 7" id="KW-0812">Transmembrane</keyword>
<name>A0A9N9SA95_PHACE</name>
<feature type="transmembrane region" description="Helical" evidence="7">
    <location>
        <begin position="990"/>
        <end position="1007"/>
    </location>
</feature>
<dbReference type="OrthoDB" id="8061355at2759"/>
<dbReference type="FunFam" id="3.40.50.300:FF:000933">
    <property type="entry name" value="ABC transporter A family member 7"/>
    <property type="match status" value="1"/>
</dbReference>
<feature type="transmembrane region" description="Helical" evidence="7">
    <location>
        <begin position="373"/>
        <end position="396"/>
    </location>
</feature>
<evidence type="ECO:0000256" key="4">
    <source>
        <dbReference type="ARBA" id="ARBA00022840"/>
    </source>
</evidence>